<evidence type="ECO:0008006" key="7">
    <source>
        <dbReference type="Google" id="ProtNLM"/>
    </source>
</evidence>
<dbReference type="Gene3D" id="3.40.50.1110">
    <property type="entry name" value="SGNH hydrolase"/>
    <property type="match status" value="1"/>
</dbReference>
<keyword evidence="6" id="KW-1185">Reference proteome</keyword>
<dbReference type="GO" id="GO:0016042">
    <property type="term" value="P:lipid catabolic process"/>
    <property type="evidence" value="ECO:0007669"/>
    <property type="project" value="UniProtKB-KW"/>
</dbReference>
<dbReference type="OrthoDB" id="1600564at2759"/>
<dbReference type="Proteomes" id="UP000325577">
    <property type="component" value="Linkage Group LG15"/>
</dbReference>
<protein>
    <recommendedName>
        <fullName evidence="7">GDSL esterase/lipase</fullName>
    </recommendedName>
</protein>
<sequence length="297" mass="32785">MAEKWFHSFSLFICLVAAAVHQASATQVAALYILGDSTVDVGNNKFLNNSRARADHPPYGIDFPRRKATGRFSNGLTTADFIAKVFKFKQSPPTYLYLLTKTESYYKKQILKGVNFAAVGAGLVDATTTGIYGETVPLSRQVQQFVTVVRNIKEQCGAEHARSLLSKSIIVMSAGKDELHEFFLQSHRKPDPALTMAFLNNLTNIYDHNMRRLLGLGVKKFAVINVPPLGCFPVYRVPSKGNCSKDLNKLITMFNSNLGSLLSNISSEFKGMSYSLGDAYYIASAMLTRPISFGKKA</sequence>
<keyword evidence="2" id="KW-0378">Hydrolase</keyword>
<accession>A0A5J5B6R1</accession>
<keyword evidence="4" id="KW-0732">Signal</keyword>
<comment type="similarity">
    <text evidence="1">Belongs to the 'GDSL' lipolytic enzyme family.</text>
</comment>
<gene>
    <name evidence="5" type="ORF">F0562_026866</name>
</gene>
<dbReference type="InterPro" id="IPR051058">
    <property type="entry name" value="GDSL_Est/Lipase"/>
</dbReference>
<evidence type="ECO:0000313" key="5">
    <source>
        <dbReference type="EMBL" id="KAA8537447.1"/>
    </source>
</evidence>
<dbReference type="Pfam" id="PF00657">
    <property type="entry name" value="Lipase_GDSL"/>
    <property type="match status" value="1"/>
</dbReference>
<dbReference type="EMBL" id="CM018038">
    <property type="protein sequence ID" value="KAA8537447.1"/>
    <property type="molecule type" value="Genomic_DNA"/>
</dbReference>
<dbReference type="AlphaFoldDB" id="A0A5J5B6R1"/>
<evidence type="ECO:0000256" key="1">
    <source>
        <dbReference type="ARBA" id="ARBA00008668"/>
    </source>
</evidence>
<proteinExistence type="inferred from homology"/>
<evidence type="ECO:0000256" key="3">
    <source>
        <dbReference type="ARBA" id="ARBA00022963"/>
    </source>
</evidence>
<organism evidence="5 6">
    <name type="scientific">Nyssa sinensis</name>
    <dbReference type="NCBI Taxonomy" id="561372"/>
    <lineage>
        <taxon>Eukaryota</taxon>
        <taxon>Viridiplantae</taxon>
        <taxon>Streptophyta</taxon>
        <taxon>Embryophyta</taxon>
        <taxon>Tracheophyta</taxon>
        <taxon>Spermatophyta</taxon>
        <taxon>Magnoliopsida</taxon>
        <taxon>eudicotyledons</taxon>
        <taxon>Gunneridae</taxon>
        <taxon>Pentapetalae</taxon>
        <taxon>asterids</taxon>
        <taxon>Cornales</taxon>
        <taxon>Nyssaceae</taxon>
        <taxon>Nyssa</taxon>
    </lineage>
</organism>
<dbReference type="InterPro" id="IPR036514">
    <property type="entry name" value="SGNH_hydro_sf"/>
</dbReference>
<evidence type="ECO:0000256" key="2">
    <source>
        <dbReference type="ARBA" id="ARBA00022801"/>
    </source>
</evidence>
<dbReference type="GO" id="GO:0016788">
    <property type="term" value="F:hydrolase activity, acting on ester bonds"/>
    <property type="evidence" value="ECO:0007669"/>
    <property type="project" value="InterPro"/>
</dbReference>
<keyword evidence="3" id="KW-0443">Lipid metabolism</keyword>
<evidence type="ECO:0000256" key="4">
    <source>
        <dbReference type="SAM" id="SignalP"/>
    </source>
</evidence>
<name>A0A5J5B6R1_9ASTE</name>
<evidence type="ECO:0000313" key="6">
    <source>
        <dbReference type="Proteomes" id="UP000325577"/>
    </source>
</evidence>
<dbReference type="InterPro" id="IPR001087">
    <property type="entry name" value="GDSL"/>
</dbReference>
<reference evidence="5 6" key="1">
    <citation type="submission" date="2019-09" db="EMBL/GenBank/DDBJ databases">
        <title>A chromosome-level genome assembly of the Chinese tupelo Nyssa sinensis.</title>
        <authorList>
            <person name="Yang X."/>
            <person name="Kang M."/>
            <person name="Yang Y."/>
            <person name="Xiong H."/>
            <person name="Wang M."/>
            <person name="Zhang Z."/>
            <person name="Wang Z."/>
            <person name="Wu H."/>
            <person name="Ma T."/>
            <person name="Liu J."/>
            <person name="Xi Z."/>
        </authorList>
    </citation>
    <scope>NUCLEOTIDE SEQUENCE [LARGE SCALE GENOMIC DNA]</scope>
    <source>
        <strain evidence="5">J267</strain>
        <tissue evidence="5">Leaf</tissue>
    </source>
</reference>
<dbReference type="PANTHER" id="PTHR45648:SF180">
    <property type="entry name" value="OS04G0561800 PROTEIN"/>
    <property type="match status" value="1"/>
</dbReference>
<feature type="chain" id="PRO_5023916170" description="GDSL esterase/lipase" evidence="4">
    <location>
        <begin position="26"/>
        <end position="297"/>
    </location>
</feature>
<feature type="signal peptide" evidence="4">
    <location>
        <begin position="1"/>
        <end position="25"/>
    </location>
</feature>
<dbReference type="PANTHER" id="PTHR45648">
    <property type="entry name" value="GDSL LIPASE/ACYLHYDROLASE FAMILY PROTEIN (AFU_ORTHOLOGUE AFUA_4G14700)"/>
    <property type="match status" value="1"/>
</dbReference>
<keyword evidence="3" id="KW-0442">Lipid degradation</keyword>